<reference evidence="3" key="1">
    <citation type="journal article" date="2007" name="Plant Cell">
        <title>Dothideomycete-plant interactions illuminated by genome sequencing and EST analysis of the wheat pathogen Stagonospora nodorum.</title>
        <authorList>
            <person name="Hane J.K."/>
            <person name="Lowe R.G."/>
            <person name="Solomon P.S."/>
            <person name="Tan K.C."/>
            <person name="Schoch C.L."/>
            <person name="Spatafora J.W."/>
            <person name="Crous P.W."/>
            <person name="Kodira C."/>
            <person name="Birren B.W."/>
            <person name="Galagan J.E."/>
            <person name="Torriani S.F."/>
            <person name="McDonald B.A."/>
            <person name="Oliver R.P."/>
        </authorList>
    </citation>
    <scope>NUCLEOTIDE SEQUENCE [LARGE SCALE GENOMIC DNA]</scope>
    <source>
        <strain evidence="3">SN15 / ATCC MYA-4574 / FGSC 10173</strain>
    </source>
</reference>
<evidence type="ECO:0000313" key="2">
    <source>
        <dbReference type="EMBL" id="EAT83923.1"/>
    </source>
</evidence>
<proteinExistence type="predicted"/>
<dbReference type="InParanoid" id="Q0UHK9"/>
<feature type="compositionally biased region" description="Polar residues" evidence="1">
    <location>
        <begin position="45"/>
        <end position="62"/>
    </location>
</feature>
<evidence type="ECO:0000256" key="1">
    <source>
        <dbReference type="SAM" id="MobiDB-lite"/>
    </source>
</evidence>
<evidence type="ECO:0000313" key="3">
    <source>
        <dbReference type="Proteomes" id="UP000001055"/>
    </source>
</evidence>
<dbReference type="KEGG" id="pno:SNOG_08755"/>
<dbReference type="Proteomes" id="UP000001055">
    <property type="component" value="Unassembled WGS sequence"/>
</dbReference>
<gene>
    <name evidence="2" type="ORF">SNOG_08755</name>
</gene>
<dbReference type="EMBL" id="CH445337">
    <property type="protein sequence ID" value="EAT83923.1"/>
    <property type="molecule type" value="Genomic_DNA"/>
</dbReference>
<dbReference type="AlphaFoldDB" id="Q0UHK9"/>
<name>Q0UHK9_PHANO</name>
<sequence length="122" mass="12597">MDIARHPAATRGAPALAGNSLATSETSNPSLQSPTSTPPADPDHSQANLASRLSSASVCSAPTSTSYAIGEKKPRASAELGCNYRSAFLATNFVRAVCAQFADCLSSLIRALRGSRSELVCL</sequence>
<feature type="region of interest" description="Disordered" evidence="1">
    <location>
        <begin position="1"/>
        <end position="62"/>
    </location>
</feature>
<protein>
    <submittedName>
        <fullName evidence="2">Uncharacterized protein</fullName>
    </submittedName>
</protein>
<organism evidence="2 3">
    <name type="scientific">Phaeosphaeria nodorum (strain SN15 / ATCC MYA-4574 / FGSC 10173)</name>
    <name type="common">Glume blotch fungus</name>
    <name type="synonym">Parastagonospora nodorum</name>
    <dbReference type="NCBI Taxonomy" id="321614"/>
    <lineage>
        <taxon>Eukaryota</taxon>
        <taxon>Fungi</taxon>
        <taxon>Dikarya</taxon>
        <taxon>Ascomycota</taxon>
        <taxon>Pezizomycotina</taxon>
        <taxon>Dothideomycetes</taxon>
        <taxon>Pleosporomycetidae</taxon>
        <taxon>Pleosporales</taxon>
        <taxon>Pleosporineae</taxon>
        <taxon>Phaeosphaeriaceae</taxon>
        <taxon>Parastagonospora</taxon>
    </lineage>
</organism>
<accession>Q0UHK9</accession>
<dbReference type="HOGENOM" id="CLU_2027558_0_0_1"/>
<dbReference type="RefSeq" id="XP_001799063.1">
    <property type="nucleotide sequence ID" value="XM_001799011.1"/>
</dbReference>
<dbReference type="GeneID" id="5975962"/>
<feature type="compositionally biased region" description="Polar residues" evidence="1">
    <location>
        <begin position="20"/>
        <end position="35"/>
    </location>
</feature>
<dbReference type="VEuPathDB" id="FungiDB:JI435_087550"/>